<dbReference type="AlphaFoldDB" id="A0A4Q4NAH9"/>
<evidence type="ECO:0000313" key="3">
    <source>
        <dbReference type="Proteomes" id="UP000291422"/>
    </source>
</evidence>
<evidence type="ECO:0000313" key="2">
    <source>
        <dbReference type="EMBL" id="RYN73039.1"/>
    </source>
</evidence>
<proteinExistence type="predicted"/>
<dbReference type="Proteomes" id="UP000291422">
    <property type="component" value="Unassembled WGS sequence"/>
</dbReference>
<keyword evidence="1" id="KW-1133">Transmembrane helix</keyword>
<organism evidence="2 3">
    <name type="scientific">Alternaria alternata</name>
    <name type="common">Alternaria rot fungus</name>
    <name type="synonym">Torula alternata</name>
    <dbReference type="NCBI Taxonomy" id="5599"/>
    <lineage>
        <taxon>Eukaryota</taxon>
        <taxon>Fungi</taxon>
        <taxon>Dikarya</taxon>
        <taxon>Ascomycota</taxon>
        <taxon>Pezizomycotina</taxon>
        <taxon>Dothideomycetes</taxon>
        <taxon>Pleosporomycetidae</taxon>
        <taxon>Pleosporales</taxon>
        <taxon>Pleosporineae</taxon>
        <taxon>Pleosporaceae</taxon>
        <taxon>Alternaria</taxon>
        <taxon>Alternaria sect. Alternaria</taxon>
        <taxon>Alternaria alternata complex</taxon>
    </lineage>
</organism>
<feature type="transmembrane region" description="Helical" evidence="1">
    <location>
        <begin position="190"/>
        <end position="209"/>
    </location>
</feature>
<keyword evidence="1" id="KW-0812">Transmembrane</keyword>
<dbReference type="EMBL" id="PDXD01000023">
    <property type="protein sequence ID" value="RYN73039.1"/>
    <property type="molecule type" value="Genomic_DNA"/>
</dbReference>
<dbReference type="VEuPathDB" id="FungiDB:CC77DRAFT_1052640"/>
<comment type="caution">
    <text evidence="2">The sequence shown here is derived from an EMBL/GenBank/DDBJ whole genome shotgun (WGS) entry which is preliminary data.</text>
</comment>
<gene>
    <name evidence="2" type="ORF">AA0117_g8110</name>
</gene>
<evidence type="ECO:0000256" key="1">
    <source>
        <dbReference type="SAM" id="Phobius"/>
    </source>
</evidence>
<name>A0A4Q4NAH9_ALTAL</name>
<feature type="transmembrane region" description="Helical" evidence="1">
    <location>
        <begin position="256"/>
        <end position="278"/>
    </location>
</feature>
<keyword evidence="1" id="KW-0472">Membrane</keyword>
<sequence length="365" mass="41258">MMSAEQLWHYSLTRQAETPDEEIDKHETFLATGTQWTLQTSQPVVMSACSPDFYNTDNISYPHVDGSTRILQNAAELYDTMLKTNANRTYFMSWTQMPQDPTSLLALFMDIDNINDLTHFTICTVSPFWWDTSTTLSLTSTDYLIQTEWPGSREDIVQDKSRPIIIDLEAIPKLYVSPNQTHDYSGFKPVTIVAAFAFALSWVPGQYIYSVDRYISQETIEGMDSSSIKDSASYTAFRIVKTITGYGYGSTDTSTLLSLVVIITYCFITVAYVTYTIVTGHTSVAWNSATELILLALQSKEPDDLGHVSVGVDSTETLRRSVGIRVNNVSIPDTGERMQKLELVFEHDVQDNKRILRKVERNQAY</sequence>
<protein>
    <submittedName>
        <fullName evidence="2">Uncharacterized protein</fullName>
    </submittedName>
</protein>
<reference evidence="3" key="1">
    <citation type="journal article" date="2019" name="bioRxiv">
        <title>Genomics, evolutionary history and diagnostics of the Alternaria alternata species group including apple and Asian pear pathotypes.</title>
        <authorList>
            <person name="Armitage A.D."/>
            <person name="Cockerton H.M."/>
            <person name="Sreenivasaprasad S."/>
            <person name="Woodhall J.W."/>
            <person name="Lane C.R."/>
            <person name="Harrison R.J."/>
            <person name="Clarkson J.P."/>
        </authorList>
    </citation>
    <scope>NUCLEOTIDE SEQUENCE [LARGE SCALE GENOMIC DNA]</scope>
    <source>
        <strain evidence="3">FERA 1177</strain>
    </source>
</reference>
<accession>A0A4Q4NAH9</accession>